<evidence type="ECO:0000313" key="3">
    <source>
        <dbReference type="Proteomes" id="UP001189429"/>
    </source>
</evidence>
<feature type="compositionally biased region" description="Low complexity" evidence="1">
    <location>
        <begin position="93"/>
        <end position="102"/>
    </location>
</feature>
<evidence type="ECO:0000256" key="1">
    <source>
        <dbReference type="SAM" id="MobiDB-lite"/>
    </source>
</evidence>
<sequence length="135" mass="14161">MPCSRGRSCGPLGCWFSALPLEGCLGEGGGCEGSHGEARWRMSAQPLKLKVESDADRDEFGVSVATSSAGAWPATSQSPTRRRLSVHGGDGGRPAPAGAKGPRISPWARRSPSAARTLGTTSAAWWVRGMRGVRR</sequence>
<name>A0ABN9WZG2_9DINO</name>
<proteinExistence type="predicted"/>
<organism evidence="2 3">
    <name type="scientific">Prorocentrum cordatum</name>
    <dbReference type="NCBI Taxonomy" id="2364126"/>
    <lineage>
        <taxon>Eukaryota</taxon>
        <taxon>Sar</taxon>
        <taxon>Alveolata</taxon>
        <taxon>Dinophyceae</taxon>
        <taxon>Prorocentrales</taxon>
        <taxon>Prorocentraceae</taxon>
        <taxon>Prorocentrum</taxon>
    </lineage>
</organism>
<reference evidence="2" key="1">
    <citation type="submission" date="2023-10" db="EMBL/GenBank/DDBJ databases">
        <authorList>
            <person name="Chen Y."/>
            <person name="Shah S."/>
            <person name="Dougan E. K."/>
            <person name="Thang M."/>
            <person name="Chan C."/>
        </authorList>
    </citation>
    <scope>NUCLEOTIDE SEQUENCE [LARGE SCALE GENOMIC DNA]</scope>
</reference>
<gene>
    <name evidence="2" type="ORF">PCOR1329_LOCUS70915</name>
</gene>
<protein>
    <submittedName>
        <fullName evidence="2">Uncharacterized protein</fullName>
    </submittedName>
</protein>
<keyword evidence="3" id="KW-1185">Reference proteome</keyword>
<comment type="caution">
    <text evidence="2">The sequence shown here is derived from an EMBL/GenBank/DDBJ whole genome shotgun (WGS) entry which is preliminary data.</text>
</comment>
<evidence type="ECO:0000313" key="2">
    <source>
        <dbReference type="EMBL" id="CAK0890813.1"/>
    </source>
</evidence>
<accession>A0ABN9WZG2</accession>
<feature type="compositionally biased region" description="Polar residues" evidence="1">
    <location>
        <begin position="64"/>
        <end position="79"/>
    </location>
</feature>
<feature type="region of interest" description="Disordered" evidence="1">
    <location>
        <begin position="64"/>
        <end position="117"/>
    </location>
</feature>
<dbReference type="EMBL" id="CAUYUJ010019392">
    <property type="protein sequence ID" value="CAK0890813.1"/>
    <property type="molecule type" value="Genomic_DNA"/>
</dbReference>
<dbReference type="Proteomes" id="UP001189429">
    <property type="component" value="Unassembled WGS sequence"/>
</dbReference>